<dbReference type="AlphaFoldDB" id="X1PZJ7"/>
<dbReference type="PANTHER" id="PTHR30329">
    <property type="entry name" value="STATOR ELEMENT OF FLAGELLAR MOTOR COMPLEX"/>
    <property type="match status" value="1"/>
</dbReference>
<accession>X1PZJ7</accession>
<gene>
    <name evidence="3" type="ORF">S12H4_10139</name>
</gene>
<evidence type="ECO:0000256" key="1">
    <source>
        <dbReference type="SAM" id="MobiDB-lite"/>
    </source>
</evidence>
<name>X1PZJ7_9ZZZZ</name>
<dbReference type="InterPro" id="IPR050330">
    <property type="entry name" value="Bact_OuterMem_StrucFunc"/>
</dbReference>
<organism evidence="3">
    <name type="scientific">marine sediment metagenome</name>
    <dbReference type="NCBI Taxonomy" id="412755"/>
    <lineage>
        <taxon>unclassified sequences</taxon>
        <taxon>metagenomes</taxon>
        <taxon>ecological metagenomes</taxon>
    </lineage>
</organism>
<feature type="compositionally biased region" description="Basic and acidic residues" evidence="1">
    <location>
        <begin position="1"/>
        <end position="13"/>
    </location>
</feature>
<sequence>MNKYPDSRLEIGVHTDNNGSTKNKLTISQRYVRTIVDYLTIRGIDSKRLIAKGFGGSRPIAPNFHENYRKLNRRVDFTITRE</sequence>
<reference evidence="3" key="1">
    <citation type="journal article" date="2014" name="Front. Microbiol.">
        <title>High frequency of phylogenetically diverse reductive dehalogenase-homologous genes in deep subseafloor sedimentary metagenomes.</title>
        <authorList>
            <person name="Kawai M."/>
            <person name="Futagami T."/>
            <person name="Toyoda A."/>
            <person name="Takaki Y."/>
            <person name="Nishi S."/>
            <person name="Hori S."/>
            <person name="Arai W."/>
            <person name="Tsubouchi T."/>
            <person name="Morono Y."/>
            <person name="Uchiyama I."/>
            <person name="Ito T."/>
            <person name="Fujiyama A."/>
            <person name="Inagaki F."/>
            <person name="Takami H."/>
        </authorList>
    </citation>
    <scope>NUCLEOTIDE SEQUENCE</scope>
    <source>
        <strain evidence="3">Expedition CK06-06</strain>
    </source>
</reference>
<dbReference type="InterPro" id="IPR036737">
    <property type="entry name" value="OmpA-like_sf"/>
</dbReference>
<comment type="caution">
    <text evidence="3">The sequence shown here is derived from an EMBL/GenBank/DDBJ whole genome shotgun (WGS) entry which is preliminary data.</text>
</comment>
<dbReference type="EMBL" id="BARW01004270">
    <property type="protein sequence ID" value="GAI61368.1"/>
    <property type="molecule type" value="Genomic_DNA"/>
</dbReference>
<dbReference type="InterPro" id="IPR006665">
    <property type="entry name" value="OmpA-like"/>
</dbReference>
<evidence type="ECO:0000259" key="2">
    <source>
        <dbReference type="PROSITE" id="PS51123"/>
    </source>
</evidence>
<feature type="domain" description="OmpA-like" evidence="2">
    <location>
        <begin position="1"/>
        <end position="82"/>
    </location>
</feature>
<dbReference type="PROSITE" id="PS51123">
    <property type="entry name" value="OMPA_2"/>
    <property type="match status" value="1"/>
</dbReference>
<dbReference type="PANTHER" id="PTHR30329:SF21">
    <property type="entry name" value="LIPOPROTEIN YIAD-RELATED"/>
    <property type="match status" value="1"/>
</dbReference>
<dbReference type="SUPFAM" id="SSF103088">
    <property type="entry name" value="OmpA-like"/>
    <property type="match status" value="1"/>
</dbReference>
<protein>
    <recommendedName>
        <fullName evidence="2">OmpA-like domain-containing protein</fullName>
    </recommendedName>
</protein>
<dbReference type="CDD" id="cd07185">
    <property type="entry name" value="OmpA_C-like"/>
    <property type="match status" value="1"/>
</dbReference>
<dbReference type="Pfam" id="PF00691">
    <property type="entry name" value="OmpA"/>
    <property type="match status" value="1"/>
</dbReference>
<proteinExistence type="predicted"/>
<evidence type="ECO:0000313" key="3">
    <source>
        <dbReference type="EMBL" id="GAI61368.1"/>
    </source>
</evidence>
<feature type="region of interest" description="Disordered" evidence="1">
    <location>
        <begin position="1"/>
        <end position="22"/>
    </location>
</feature>
<dbReference type="Gene3D" id="3.30.1330.60">
    <property type="entry name" value="OmpA-like domain"/>
    <property type="match status" value="1"/>
</dbReference>